<feature type="signal peptide" evidence="2">
    <location>
        <begin position="1"/>
        <end position="22"/>
    </location>
</feature>
<evidence type="ECO:0000256" key="2">
    <source>
        <dbReference type="SAM" id="SignalP"/>
    </source>
</evidence>
<keyword evidence="5" id="KW-1185">Reference proteome</keyword>
<evidence type="ECO:0000313" key="5">
    <source>
        <dbReference type="Proteomes" id="UP000662747"/>
    </source>
</evidence>
<sequence>MAPSVRLVVPLLLATLLLSSCASPKPAPGRVPSSTSGQAGASPDGGTASPDGQPPIEGATDTGASHAGTSEATHGSAGPGRVEAADGGLTASPPLPGPGAEDPLAQGLPGPGDLKRLDFRGGEPRIPIRLMEGRREVTFSSRGRMKLRFGGPSDKVLDAAAGTRWSVRVTQGEPAVLTARVQLAEFRFNDREGLNAAMEEWKARGVAVRAHVLGAVYGIAGKVIDNRRYLLLVDEAFTPDAASRKQAELLRGYGVRTTLFEEVRTPASAILELRDEAGVVVGLAQDKLDAETPDGAGFDVRQVEYGVGYDFHGFEDRTFRGALQLVVDRAGMLAVVNVVPLEDLLKGLVPSEIFARAHPEALKAQAVTARGELLAKVGIKHLADPYLLCSEQHCAVYRGRTGEVASTTAAVEATRGEALFSQDGRLVDSVYSAVCGGHTEDNDVVWGGPPDPNLRGRPDVLPSAGGHYPLPAHLEEWLAATDLPAACRLSSFAQPSKFRWEKRFTAEQVNAFTRQLGIGRVQALAFSERGVSGRARVLTLSGDLGATQIRGELNIRRLFGMLNSSMAVVTAERNAEGQITGWLFRGGGWGHGVGMCQTGAIGRAEAGQRYQDILRHYFNGAEVAPIY</sequence>
<reference evidence="4 5" key="1">
    <citation type="submission" date="2021-02" db="EMBL/GenBank/DDBJ databases">
        <title>De Novo genome assembly of isolated myxobacteria.</title>
        <authorList>
            <person name="Stevens D.C."/>
        </authorList>
    </citation>
    <scope>NUCLEOTIDE SEQUENCE [LARGE SCALE GENOMIC DNA]</scope>
    <source>
        <strain evidence="5">SCPEA02</strain>
    </source>
</reference>
<feature type="domain" description="Sporulation stage II protein D amidase enhancer LytB N-terminal" evidence="3">
    <location>
        <begin position="332"/>
        <end position="419"/>
    </location>
</feature>
<keyword evidence="2" id="KW-0732">Signal</keyword>
<dbReference type="PROSITE" id="PS51257">
    <property type="entry name" value="PROKAR_LIPOPROTEIN"/>
    <property type="match status" value="1"/>
</dbReference>
<dbReference type="Proteomes" id="UP000662747">
    <property type="component" value="Chromosome"/>
</dbReference>
<name>A0ABX7PA66_9BACT</name>
<evidence type="ECO:0000313" key="4">
    <source>
        <dbReference type="EMBL" id="QSQ27312.1"/>
    </source>
</evidence>
<feature type="chain" id="PRO_5047545858" evidence="2">
    <location>
        <begin position="23"/>
        <end position="627"/>
    </location>
</feature>
<feature type="region of interest" description="Disordered" evidence="1">
    <location>
        <begin position="23"/>
        <end position="121"/>
    </location>
</feature>
<organism evidence="4 5">
    <name type="scientific">Pyxidicoccus parkwayensis</name>
    <dbReference type="NCBI Taxonomy" id="2813578"/>
    <lineage>
        <taxon>Bacteria</taxon>
        <taxon>Pseudomonadati</taxon>
        <taxon>Myxococcota</taxon>
        <taxon>Myxococcia</taxon>
        <taxon>Myxococcales</taxon>
        <taxon>Cystobacterineae</taxon>
        <taxon>Myxococcaceae</taxon>
        <taxon>Pyxidicoccus</taxon>
    </lineage>
</organism>
<protein>
    <submittedName>
        <fullName evidence="4">SpoIID/LytB domain-containing protein</fullName>
    </submittedName>
</protein>
<dbReference type="Pfam" id="PF08486">
    <property type="entry name" value="SpoIID"/>
    <property type="match status" value="1"/>
</dbReference>
<dbReference type="EMBL" id="CP071090">
    <property type="protein sequence ID" value="QSQ27312.1"/>
    <property type="molecule type" value="Genomic_DNA"/>
</dbReference>
<dbReference type="InterPro" id="IPR013486">
    <property type="entry name" value="SpoIID/LytB"/>
</dbReference>
<accession>A0ABX7PA66</accession>
<evidence type="ECO:0000256" key="1">
    <source>
        <dbReference type="SAM" id="MobiDB-lite"/>
    </source>
</evidence>
<gene>
    <name evidence="4" type="ORF">JY651_21440</name>
</gene>
<proteinExistence type="predicted"/>
<dbReference type="NCBIfam" id="TIGR02669">
    <property type="entry name" value="SpoIID_LytB"/>
    <property type="match status" value="1"/>
</dbReference>
<dbReference type="InterPro" id="IPR013693">
    <property type="entry name" value="SpoIID/LytB_N"/>
</dbReference>
<evidence type="ECO:0000259" key="3">
    <source>
        <dbReference type="Pfam" id="PF08486"/>
    </source>
</evidence>